<sequence>MVLQTYNVANGIANAVTARIVKSPSCIKITSKDKKFIARVGTGTSLSVCHEKVLETLKIQSYNRGEKTITAPNGHVYHTIGQVQLSILIKNAEVVHDFYVVQQLEEDFLIGNDIMGKFGSISFTDYGKKITFGEV</sequence>
<protein>
    <submittedName>
        <fullName evidence="2">Aspartyl protease</fullName>
    </submittedName>
</protein>
<organism evidence="1 2">
    <name type="scientific">Panagrolaimus sp. ES5</name>
    <dbReference type="NCBI Taxonomy" id="591445"/>
    <lineage>
        <taxon>Eukaryota</taxon>
        <taxon>Metazoa</taxon>
        <taxon>Ecdysozoa</taxon>
        <taxon>Nematoda</taxon>
        <taxon>Chromadorea</taxon>
        <taxon>Rhabditida</taxon>
        <taxon>Tylenchina</taxon>
        <taxon>Panagrolaimomorpha</taxon>
        <taxon>Panagrolaimoidea</taxon>
        <taxon>Panagrolaimidae</taxon>
        <taxon>Panagrolaimus</taxon>
    </lineage>
</organism>
<accession>A0AC34FI70</accession>
<reference evidence="2" key="1">
    <citation type="submission" date="2022-11" db="UniProtKB">
        <authorList>
            <consortium name="WormBaseParasite"/>
        </authorList>
    </citation>
    <scope>IDENTIFICATION</scope>
</reference>
<evidence type="ECO:0000313" key="2">
    <source>
        <dbReference type="WBParaSite" id="ES5_v2.g17002.t1"/>
    </source>
</evidence>
<proteinExistence type="predicted"/>
<dbReference type="WBParaSite" id="ES5_v2.g17002.t1">
    <property type="protein sequence ID" value="ES5_v2.g17002.t1"/>
    <property type="gene ID" value="ES5_v2.g17002"/>
</dbReference>
<name>A0AC34FI70_9BILA</name>
<evidence type="ECO:0000313" key="1">
    <source>
        <dbReference type="Proteomes" id="UP000887579"/>
    </source>
</evidence>
<dbReference type="Proteomes" id="UP000887579">
    <property type="component" value="Unplaced"/>
</dbReference>